<dbReference type="CDD" id="cd04275">
    <property type="entry name" value="ZnMc_pappalysin_like"/>
    <property type="match status" value="1"/>
</dbReference>
<keyword evidence="5" id="KW-0378">Hydrolase</keyword>
<keyword evidence="2" id="KW-0645">Protease</keyword>
<dbReference type="Gene3D" id="3.40.390.10">
    <property type="entry name" value="Collagenase (Catalytic Domain)"/>
    <property type="match status" value="1"/>
</dbReference>
<comment type="similarity">
    <text evidence="1">Belongs to the peptidase M43B family.</text>
</comment>
<gene>
    <name evidence="11" type="ORF">EXIGLDRAFT_802001</name>
</gene>
<dbReference type="InterPro" id="IPR008754">
    <property type="entry name" value="Peptidase_M43"/>
</dbReference>
<dbReference type="InParanoid" id="A0A165MR96"/>
<evidence type="ECO:0000256" key="1">
    <source>
        <dbReference type="ARBA" id="ARBA00008721"/>
    </source>
</evidence>
<keyword evidence="4 9" id="KW-0732">Signal</keyword>
<evidence type="ECO:0000256" key="3">
    <source>
        <dbReference type="ARBA" id="ARBA00022723"/>
    </source>
</evidence>
<dbReference type="AlphaFoldDB" id="A0A165MR96"/>
<keyword evidence="8" id="KW-1015">Disulfide bond</keyword>
<dbReference type="GO" id="GO:0008237">
    <property type="term" value="F:metallopeptidase activity"/>
    <property type="evidence" value="ECO:0007669"/>
    <property type="project" value="UniProtKB-KW"/>
</dbReference>
<evidence type="ECO:0000256" key="7">
    <source>
        <dbReference type="ARBA" id="ARBA00023049"/>
    </source>
</evidence>
<dbReference type="Proteomes" id="UP000077266">
    <property type="component" value="Unassembled WGS sequence"/>
</dbReference>
<name>A0A165MR96_EXIGL</name>
<dbReference type="STRING" id="1314781.A0A165MR96"/>
<keyword evidence="3" id="KW-0479">Metal-binding</keyword>
<dbReference type="GO" id="GO:0006508">
    <property type="term" value="P:proteolysis"/>
    <property type="evidence" value="ECO:0007669"/>
    <property type="project" value="UniProtKB-KW"/>
</dbReference>
<accession>A0A165MR96</accession>
<evidence type="ECO:0000256" key="5">
    <source>
        <dbReference type="ARBA" id="ARBA00022801"/>
    </source>
</evidence>
<dbReference type="Pfam" id="PF05572">
    <property type="entry name" value="Peptidase_M43"/>
    <property type="match status" value="1"/>
</dbReference>
<sequence>MARLAFAFLLAFVASAAARGRVCGPSNHPTPTRVQAAEDHFQSLLKHNASHAFALSTAGKLASPVIPVYFHVIRSSTSLSGGNVPQSQIDAQIDVLNNDYATTGLSFTLAAVDFTTNSTWFQRADDCSGRTYQTAMKRALRKGGANALNVYTVGFTRSTGDCEGLLGYATFPSSYSGAPTDDGVVFLYSTLPGGTAVPFDEGRTLTHEAGHWVGLYHTFQNGCTSPGDSVSDTPPEATPAFGCPTGRDTCSGGGVDPIHNYMDYSDDSCMTQFSTGQITRIKSQMSTYRGVTF</sequence>
<feature type="signal peptide" evidence="9">
    <location>
        <begin position="1"/>
        <end position="18"/>
    </location>
</feature>
<feature type="domain" description="Peptidase M43 pregnancy-associated plasma-A" evidence="10">
    <location>
        <begin position="167"/>
        <end position="284"/>
    </location>
</feature>
<evidence type="ECO:0000256" key="6">
    <source>
        <dbReference type="ARBA" id="ARBA00022833"/>
    </source>
</evidence>
<organism evidence="11 12">
    <name type="scientific">Exidia glandulosa HHB12029</name>
    <dbReference type="NCBI Taxonomy" id="1314781"/>
    <lineage>
        <taxon>Eukaryota</taxon>
        <taxon>Fungi</taxon>
        <taxon>Dikarya</taxon>
        <taxon>Basidiomycota</taxon>
        <taxon>Agaricomycotina</taxon>
        <taxon>Agaricomycetes</taxon>
        <taxon>Auriculariales</taxon>
        <taxon>Exidiaceae</taxon>
        <taxon>Exidia</taxon>
    </lineage>
</organism>
<keyword evidence="12" id="KW-1185">Reference proteome</keyword>
<reference evidence="11 12" key="1">
    <citation type="journal article" date="2016" name="Mol. Biol. Evol.">
        <title>Comparative Genomics of Early-Diverging Mushroom-Forming Fungi Provides Insights into the Origins of Lignocellulose Decay Capabilities.</title>
        <authorList>
            <person name="Nagy L.G."/>
            <person name="Riley R."/>
            <person name="Tritt A."/>
            <person name="Adam C."/>
            <person name="Daum C."/>
            <person name="Floudas D."/>
            <person name="Sun H."/>
            <person name="Yadav J.S."/>
            <person name="Pangilinan J."/>
            <person name="Larsson K.H."/>
            <person name="Matsuura K."/>
            <person name="Barry K."/>
            <person name="Labutti K."/>
            <person name="Kuo R."/>
            <person name="Ohm R.A."/>
            <person name="Bhattacharya S.S."/>
            <person name="Shirouzu T."/>
            <person name="Yoshinaga Y."/>
            <person name="Martin F.M."/>
            <person name="Grigoriev I.V."/>
            <person name="Hibbett D.S."/>
        </authorList>
    </citation>
    <scope>NUCLEOTIDE SEQUENCE [LARGE SCALE GENOMIC DNA]</scope>
    <source>
        <strain evidence="11 12">HHB12029</strain>
    </source>
</reference>
<dbReference type="EMBL" id="KV425908">
    <property type="protein sequence ID" value="KZV99642.1"/>
    <property type="molecule type" value="Genomic_DNA"/>
</dbReference>
<dbReference type="InterPro" id="IPR024079">
    <property type="entry name" value="MetalloPept_cat_dom_sf"/>
</dbReference>
<evidence type="ECO:0000256" key="8">
    <source>
        <dbReference type="ARBA" id="ARBA00023157"/>
    </source>
</evidence>
<protein>
    <submittedName>
        <fullName evidence="11">Zincin</fullName>
    </submittedName>
</protein>
<dbReference type="PANTHER" id="PTHR47466">
    <property type="match status" value="1"/>
</dbReference>
<proteinExistence type="inferred from homology"/>
<dbReference type="OrthoDB" id="536211at2759"/>
<evidence type="ECO:0000259" key="10">
    <source>
        <dbReference type="Pfam" id="PF05572"/>
    </source>
</evidence>
<evidence type="ECO:0000256" key="2">
    <source>
        <dbReference type="ARBA" id="ARBA00022670"/>
    </source>
</evidence>
<dbReference type="SUPFAM" id="SSF55486">
    <property type="entry name" value="Metalloproteases ('zincins'), catalytic domain"/>
    <property type="match status" value="1"/>
</dbReference>
<evidence type="ECO:0000313" key="11">
    <source>
        <dbReference type="EMBL" id="KZV99642.1"/>
    </source>
</evidence>
<keyword evidence="7" id="KW-0482">Metalloprotease</keyword>
<feature type="chain" id="PRO_5007862574" evidence="9">
    <location>
        <begin position="19"/>
        <end position="293"/>
    </location>
</feature>
<evidence type="ECO:0000256" key="9">
    <source>
        <dbReference type="SAM" id="SignalP"/>
    </source>
</evidence>
<evidence type="ECO:0000256" key="4">
    <source>
        <dbReference type="ARBA" id="ARBA00022729"/>
    </source>
</evidence>
<evidence type="ECO:0000313" key="12">
    <source>
        <dbReference type="Proteomes" id="UP000077266"/>
    </source>
</evidence>
<dbReference type="PANTHER" id="PTHR47466:SF1">
    <property type="entry name" value="METALLOPROTEASE MEP1 (AFU_ORTHOLOGUE AFUA_1G07730)-RELATED"/>
    <property type="match status" value="1"/>
</dbReference>
<dbReference type="GO" id="GO:0046872">
    <property type="term" value="F:metal ion binding"/>
    <property type="evidence" value="ECO:0007669"/>
    <property type="project" value="UniProtKB-KW"/>
</dbReference>
<keyword evidence="6" id="KW-0862">Zinc</keyword>